<dbReference type="GO" id="GO:0005576">
    <property type="term" value="C:extracellular region"/>
    <property type="evidence" value="ECO:0007669"/>
    <property type="project" value="UniProtKB-SubCell"/>
</dbReference>
<dbReference type="SMART" id="SM00220">
    <property type="entry name" value="S_TKc"/>
    <property type="match status" value="1"/>
</dbReference>
<proteinExistence type="predicted"/>
<sequence length="552" mass="61956">MSITLLCLVKGNTTANAFPVDIEKDRLVGHLKEAIKAKKQSDFAGVDADKLKLWKVEIPDDQDDQLANPLLNDQTELLATRDIGDYWTGKPPKRHINIIVKSPRKLNIMGSAGEHCKHGIFFENKNSTRFSFSVLSLEEALSCVPPPVTYSSGCVTTKTTTKVNGEPPSKVLLWRNLFDQVNSYRFDQHSTFESPRFVVKEVVNEEDVRVAMDVNICMVLSGLMVPGYNFSRLPTHTTGVSDFTCFYLSNLLVLTIEYPLHVRQPLVSETGIHEALDLQNPSVAVYFSSGSQDICVSRSLGTIRSHSPHPLQVLVQADVDNNSRVLRSHSKLSSYQVPDNQSPSSHTQTYNVSVEQQKFSFADFKFQSILGEGRSGKTLRCEYRGNTIALKSADLSKTLPDVLKEMKKEVEIYKVLADVQGKCIPKLICYGYYCGGMSFVIGLSIVGTPLGDHTLTKQQKTKTLKALKKIHDHGVLHNDVREENILVDDNGDVFLIDFGMASREDFHKNRRVFNEELRQFSLLLDKYVTNVTRNTGPFSNLRRCKMGNKTVE</sequence>
<dbReference type="InterPro" id="IPR045379">
    <property type="entry name" value="Crinkler_N"/>
</dbReference>
<comment type="subcellular location">
    <subcellularLocation>
        <location evidence="1">Host cell</location>
    </subcellularLocation>
    <subcellularLocation>
        <location evidence="2">Secreted</location>
    </subcellularLocation>
</comment>
<dbReference type="PROSITE" id="PS00109">
    <property type="entry name" value="PROTEIN_KINASE_TYR"/>
    <property type="match status" value="1"/>
</dbReference>
<dbReference type="InterPro" id="IPR052396">
    <property type="entry name" value="Meiotic_Drive_Suppr_Kinase"/>
</dbReference>
<dbReference type="InterPro" id="IPR011009">
    <property type="entry name" value="Kinase-like_dom_sf"/>
</dbReference>
<protein>
    <recommendedName>
        <fullName evidence="5">Protein kinase domain-containing protein</fullName>
    </recommendedName>
</protein>
<dbReference type="PANTHER" id="PTHR37171">
    <property type="entry name" value="SERINE/THREONINE-PROTEIN KINASE YRZF-RELATED"/>
    <property type="match status" value="1"/>
</dbReference>
<keyword evidence="4" id="KW-0547">Nucleotide-binding</keyword>
<dbReference type="EMBL" id="BEXD01004026">
    <property type="protein sequence ID" value="GBC05731.1"/>
    <property type="molecule type" value="Genomic_DNA"/>
</dbReference>
<organism evidence="6 7">
    <name type="scientific">Rhizophagus clarus</name>
    <dbReference type="NCBI Taxonomy" id="94130"/>
    <lineage>
        <taxon>Eukaryota</taxon>
        <taxon>Fungi</taxon>
        <taxon>Fungi incertae sedis</taxon>
        <taxon>Mucoromycota</taxon>
        <taxon>Glomeromycotina</taxon>
        <taxon>Glomeromycetes</taxon>
        <taxon>Glomerales</taxon>
        <taxon>Glomeraceae</taxon>
        <taxon>Rhizophagus</taxon>
    </lineage>
</organism>
<keyword evidence="7" id="KW-1185">Reference proteome</keyword>
<accession>A0A2Z6RU20</accession>
<dbReference type="InterPro" id="IPR017441">
    <property type="entry name" value="Protein_kinase_ATP_BS"/>
</dbReference>
<feature type="binding site" evidence="4">
    <location>
        <position position="391"/>
    </location>
    <ligand>
        <name>ATP</name>
        <dbReference type="ChEBI" id="CHEBI:30616"/>
    </ligand>
</feature>
<dbReference type="InterPro" id="IPR008266">
    <property type="entry name" value="Tyr_kinase_AS"/>
</dbReference>
<dbReference type="STRING" id="94130.A0A2Z6RU20"/>
<feature type="domain" description="Protein kinase" evidence="5">
    <location>
        <begin position="364"/>
        <end position="552"/>
    </location>
</feature>
<dbReference type="PROSITE" id="PS50011">
    <property type="entry name" value="PROTEIN_KINASE_DOM"/>
    <property type="match status" value="1"/>
</dbReference>
<keyword evidence="4" id="KW-0067">ATP-binding</keyword>
<dbReference type="Gene3D" id="3.30.200.20">
    <property type="entry name" value="Phosphorylase Kinase, domain 1"/>
    <property type="match status" value="1"/>
</dbReference>
<evidence type="ECO:0000256" key="1">
    <source>
        <dbReference type="ARBA" id="ARBA00004340"/>
    </source>
</evidence>
<dbReference type="Proteomes" id="UP000247702">
    <property type="component" value="Unassembled WGS sequence"/>
</dbReference>
<dbReference type="InterPro" id="IPR000719">
    <property type="entry name" value="Prot_kinase_dom"/>
</dbReference>
<evidence type="ECO:0000313" key="6">
    <source>
        <dbReference type="EMBL" id="GBC05731.1"/>
    </source>
</evidence>
<dbReference type="Pfam" id="PF00069">
    <property type="entry name" value="Pkinase"/>
    <property type="match status" value="1"/>
</dbReference>
<evidence type="ECO:0000256" key="4">
    <source>
        <dbReference type="PROSITE-ProRule" id="PRU10141"/>
    </source>
</evidence>
<dbReference type="PROSITE" id="PS00107">
    <property type="entry name" value="PROTEIN_KINASE_ATP"/>
    <property type="match status" value="1"/>
</dbReference>
<name>A0A2Z6RU20_9GLOM</name>
<evidence type="ECO:0000259" key="5">
    <source>
        <dbReference type="PROSITE" id="PS50011"/>
    </source>
</evidence>
<dbReference type="Gene3D" id="1.10.510.10">
    <property type="entry name" value="Transferase(Phosphotransferase) domain 1"/>
    <property type="match status" value="1"/>
</dbReference>
<dbReference type="PANTHER" id="PTHR37171:SF1">
    <property type="entry name" value="SERINE_THREONINE-PROTEIN KINASE YRZF-RELATED"/>
    <property type="match status" value="1"/>
</dbReference>
<comment type="caution">
    <text evidence="6">The sequence shown here is derived from an EMBL/GenBank/DDBJ whole genome shotgun (WGS) entry which is preliminary data.</text>
</comment>
<dbReference type="Pfam" id="PF20147">
    <property type="entry name" value="Crinkler"/>
    <property type="match status" value="1"/>
</dbReference>
<keyword evidence="3" id="KW-0964">Secreted</keyword>
<dbReference type="GO" id="GO:0004672">
    <property type="term" value="F:protein kinase activity"/>
    <property type="evidence" value="ECO:0007669"/>
    <property type="project" value="InterPro"/>
</dbReference>
<dbReference type="AlphaFoldDB" id="A0A2Z6RU20"/>
<dbReference type="GO" id="GO:0005524">
    <property type="term" value="F:ATP binding"/>
    <property type="evidence" value="ECO:0007669"/>
    <property type="project" value="UniProtKB-UniRule"/>
</dbReference>
<reference evidence="6 7" key="1">
    <citation type="submission" date="2017-11" db="EMBL/GenBank/DDBJ databases">
        <title>The genome of Rhizophagus clarus HR1 reveals common genetic basis of auxotrophy among arbuscular mycorrhizal fungi.</title>
        <authorList>
            <person name="Kobayashi Y."/>
        </authorList>
    </citation>
    <scope>NUCLEOTIDE SEQUENCE [LARGE SCALE GENOMIC DNA]</scope>
    <source>
        <strain evidence="6 7">HR1</strain>
    </source>
</reference>
<gene>
    <name evidence="6" type="ORF">RclHR1_00640019</name>
</gene>
<evidence type="ECO:0000256" key="3">
    <source>
        <dbReference type="ARBA" id="ARBA00022525"/>
    </source>
</evidence>
<dbReference type="GO" id="GO:0043657">
    <property type="term" value="C:host cell"/>
    <property type="evidence" value="ECO:0007669"/>
    <property type="project" value="UniProtKB-SubCell"/>
</dbReference>
<evidence type="ECO:0000313" key="7">
    <source>
        <dbReference type="Proteomes" id="UP000247702"/>
    </source>
</evidence>
<evidence type="ECO:0000256" key="2">
    <source>
        <dbReference type="ARBA" id="ARBA00004613"/>
    </source>
</evidence>
<dbReference type="SUPFAM" id="SSF56112">
    <property type="entry name" value="Protein kinase-like (PK-like)"/>
    <property type="match status" value="1"/>
</dbReference>